<dbReference type="GO" id="GO:0014069">
    <property type="term" value="C:postsynaptic density"/>
    <property type="evidence" value="ECO:0007669"/>
    <property type="project" value="TreeGrafter"/>
</dbReference>
<evidence type="ECO:0000256" key="13">
    <source>
        <dbReference type="ARBA" id="ARBA00065959"/>
    </source>
</evidence>
<keyword evidence="5" id="KW-0963">Cytoplasm</keyword>
<dbReference type="GO" id="GO:0051016">
    <property type="term" value="P:barbed-end actin filament capping"/>
    <property type="evidence" value="ECO:0007669"/>
    <property type="project" value="TreeGrafter"/>
</dbReference>
<dbReference type="SUPFAM" id="SSF53639">
    <property type="entry name" value="AraD/HMP-PK domain-like"/>
    <property type="match status" value="1"/>
</dbReference>
<keyword evidence="10" id="KW-0009">Actin-binding</keyword>
<sequence length="726" mass="80286">MAPDLRQDFNMMEQRKRVSMILQSPAFCDELETMIQDQLKKGKTPTSLLALQQIADFMTTSMPSMYPAAPQGGMAALNMSLGMVTPVNDLRGSDSISYDKDEKLLRCKLAAFYRLADLFGWSELIYNHITVRVNSDQERFLIIPFGLLYSEVTASSLVKINFQGEIVDRGSTNLGVNQAGFTLHSAIYAARPDVKCIVHIHTSAGGAVSAMKCGLLPISPEALSLGEVAYHDYQGILVDEEESTLIQRNLGPNSKVLILRNHGLVSVGETVEEAFYYIHNLVTACEIQVRTLASAGGPDNLVLLDPTKYKSRPRVPEPAVDRPSAHPKWLVGEQEFEALMRMLDNLGYRTGYPYRCPALRDKAKKHSEVEIAPSTHGGYSYGEDSDSGARSPMKQSFQRGQRDKTRWLNASGRPDEPCEDGPDGSSPKSKPKWTKEDGLRQSAAANQFIPMNTNPKEVLEMRNKIREQNLQDITTAGPQSQVLCASTIVERSFTQGELVTASKAIIEKEYQPKVIVSKQGPNPFTKLTDQELEEYRKEVELKQKGPEAPDSPHKEFHCAVVRALSKEPLVLAAAKAEQAPDLEQLEEPEEEERKSQKPTTTPPSTPIRAEEGSTEEKQRLLPVYRAACLGTSPLPESLPEPTYKDDSDAATLRQTLPDLTPDDPFDAPPLPAEDCPAATVDTAEVEEPAEAGDQDGEESPSKSPSKKKKKFRTPSFLKKNKKKTES</sequence>
<dbReference type="GO" id="GO:1903142">
    <property type="term" value="P:positive regulation of establishment of endothelial barrier"/>
    <property type="evidence" value="ECO:0007669"/>
    <property type="project" value="TreeGrafter"/>
</dbReference>
<dbReference type="SMART" id="SM01007">
    <property type="entry name" value="Aldolase_II"/>
    <property type="match status" value="1"/>
</dbReference>
<comment type="similarity">
    <text evidence="3">Belongs to the aldolase class II family. Adducin subfamily.</text>
</comment>
<dbReference type="GO" id="GO:0005886">
    <property type="term" value="C:plasma membrane"/>
    <property type="evidence" value="ECO:0007669"/>
    <property type="project" value="UniProtKB-SubCell"/>
</dbReference>
<evidence type="ECO:0000313" key="18">
    <source>
        <dbReference type="EMBL" id="KAA8584503.1"/>
    </source>
</evidence>
<dbReference type="GO" id="GO:0005516">
    <property type="term" value="F:calmodulin binding"/>
    <property type="evidence" value="ECO:0007669"/>
    <property type="project" value="UniProtKB-KW"/>
</dbReference>
<dbReference type="GO" id="GO:0051015">
    <property type="term" value="F:actin filament binding"/>
    <property type="evidence" value="ECO:0007669"/>
    <property type="project" value="TreeGrafter"/>
</dbReference>
<dbReference type="PANTHER" id="PTHR10672:SF4">
    <property type="entry name" value="ALPHA-ADDUCIN"/>
    <property type="match status" value="1"/>
</dbReference>
<evidence type="ECO:0000256" key="11">
    <source>
        <dbReference type="ARBA" id="ARBA00023212"/>
    </source>
</evidence>
<evidence type="ECO:0000256" key="14">
    <source>
        <dbReference type="ARBA" id="ARBA00072931"/>
    </source>
</evidence>
<dbReference type="FunFam" id="3.40.225.10:FF:000002">
    <property type="entry name" value="alpha-adducin isoform X2"/>
    <property type="match status" value="1"/>
</dbReference>
<evidence type="ECO:0000256" key="12">
    <source>
        <dbReference type="ARBA" id="ARBA00055853"/>
    </source>
</evidence>
<protein>
    <recommendedName>
        <fullName evidence="14">Alpha-adducin</fullName>
    </recommendedName>
    <alternativeName>
        <fullName evidence="15">Erythrocyte adducin subunit alpha</fullName>
    </alternativeName>
</protein>
<dbReference type="EMBL" id="VOFY01000016">
    <property type="protein sequence ID" value="KAA8584503.1"/>
    <property type="molecule type" value="Genomic_DNA"/>
</dbReference>
<proteinExistence type="inferred from homology"/>
<feature type="region of interest" description="Disordered" evidence="16">
    <location>
        <begin position="572"/>
        <end position="726"/>
    </location>
</feature>
<organism evidence="18 19">
    <name type="scientific">Etheostoma spectabile</name>
    <name type="common">orangethroat darter</name>
    <dbReference type="NCBI Taxonomy" id="54343"/>
    <lineage>
        <taxon>Eukaryota</taxon>
        <taxon>Metazoa</taxon>
        <taxon>Chordata</taxon>
        <taxon>Craniata</taxon>
        <taxon>Vertebrata</taxon>
        <taxon>Euteleostomi</taxon>
        <taxon>Actinopterygii</taxon>
        <taxon>Neopterygii</taxon>
        <taxon>Teleostei</taxon>
        <taxon>Neoteleostei</taxon>
        <taxon>Acanthomorphata</taxon>
        <taxon>Eupercaria</taxon>
        <taxon>Perciformes</taxon>
        <taxon>Percoidei</taxon>
        <taxon>Percidae</taxon>
        <taxon>Etheostomatinae</taxon>
        <taxon>Etheostoma</taxon>
    </lineage>
</organism>
<dbReference type="InterPro" id="IPR001303">
    <property type="entry name" value="Aldolase_II/adducin_N"/>
</dbReference>
<evidence type="ECO:0000256" key="10">
    <source>
        <dbReference type="ARBA" id="ARBA00023203"/>
    </source>
</evidence>
<dbReference type="GO" id="GO:0005856">
    <property type="term" value="C:cytoskeleton"/>
    <property type="evidence" value="ECO:0007669"/>
    <property type="project" value="UniProtKB-SubCell"/>
</dbReference>
<evidence type="ECO:0000313" key="19">
    <source>
        <dbReference type="Proteomes" id="UP000327493"/>
    </source>
</evidence>
<evidence type="ECO:0000256" key="4">
    <source>
        <dbReference type="ARBA" id="ARBA00022475"/>
    </source>
</evidence>
<feature type="region of interest" description="Disordered" evidence="16">
    <location>
        <begin position="363"/>
        <end position="445"/>
    </location>
</feature>
<feature type="compositionally biased region" description="Acidic residues" evidence="16">
    <location>
        <begin position="683"/>
        <end position="698"/>
    </location>
</feature>
<evidence type="ECO:0000256" key="7">
    <source>
        <dbReference type="ARBA" id="ARBA00022860"/>
    </source>
</evidence>
<gene>
    <name evidence="18" type="ORF">FQN60_008288</name>
</gene>
<comment type="function">
    <text evidence="12">Membrane-cytoskeleton-associated protein that promotes the assembly of the spectrin-actin network. Binds to calmodulin.</text>
</comment>
<evidence type="ECO:0000256" key="1">
    <source>
        <dbReference type="ARBA" id="ARBA00004245"/>
    </source>
</evidence>
<dbReference type="AlphaFoldDB" id="A0A5J5CUP0"/>
<comment type="subcellular location">
    <subcellularLocation>
        <location evidence="2">Cell membrane</location>
        <topology evidence="2">Peripheral membrane protein</topology>
        <orientation evidence="2">Cytoplasmic side</orientation>
    </subcellularLocation>
    <subcellularLocation>
        <location evidence="1">Cytoplasm</location>
        <location evidence="1">Cytoskeleton</location>
    </subcellularLocation>
</comment>
<evidence type="ECO:0000256" key="3">
    <source>
        <dbReference type="ARBA" id="ARBA00006274"/>
    </source>
</evidence>
<keyword evidence="9" id="KW-0472">Membrane</keyword>
<dbReference type="Proteomes" id="UP000327493">
    <property type="component" value="Chromosome 16"/>
</dbReference>
<reference evidence="18 19" key="1">
    <citation type="submission" date="2019-08" db="EMBL/GenBank/DDBJ databases">
        <title>A chromosome-level genome assembly, high-density linkage maps, and genome scans reveal the genomic architecture of hybrid incompatibilities underlying speciation via character displacement in darters (Percidae: Etheostominae).</title>
        <authorList>
            <person name="Moran R.L."/>
            <person name="Catchen J.M."/>
            <person name="Fuller R.C."/>
        </authorList>
    </citation>
    <scope>NUCLEOTIDE SEQUENCE [LARGE SCALE GENOMIC DNA]</scope>
    <source>
        <strain evidence="18">EspeVRDwgs_2016</strain>
        <tissue evidence="18">Muscle</tissue>
    </source>
</reference>
<dbReference type="GO" id="GO:0005912">
    <property type="term" value="C:adherens junction"/>
    <property type="evidence" value="ECO:0007669"/>
    <property type="project" value="TreeGrafter"/>
</dbReference>
<keyword evidence="11" id="KW-0206">Cytoskeleton</keyword>
<dbReference type="GO" id="GO:0007010">
    <property type="term" value="P:cytoskeleton organization"/>
    <property type="evidence" value="ECO:0007669"/>
    <property type="project" value="UniProtKB-ARBA"/>
</dbReference>
<dbReference type="InterPro" id="IPR036409">
    <property type="entry name" value="Aldolase_II/adducin_N_sf"/>
</dbReference>
<evidence type="ECO:0000256" key="6">
    <source>
        <dbReference type="ARBA" id="ARBA00022553"/>
    </source>
</evidence>
<dbReference type="Pfam" id="PF00596">
    <property type="entry name" value="Aldolase_II"/>
    <property type="match status" value="1"/>
</dbReference>
<keyword evidence="6" id="KW-0597">Phosphoprotein</keyword>
<feature type="domain" description="Class II aldolase/adducin N-terminal" evidence="17">
    <location>
        <begin position="107"/>
        <end position="289"/>
    </location>
</feature>
<dbReference type="GO" id="GO:0005925">
    <property type="term" value="C:focal adhesion"/>
    <property type="evidence" value="ECO:0007669"/>
    <property type="project" value="TreeGrafter"/>
</dbReference>
<feature type="compositionally biased region" description="Basic and acidic residues" evidence="16">
    <location>
        <begin position="608"/>
        <end position="619"/>
    </location>
</feature>
<evidence type="ECO:0000256" key="5">
    <source>
        <dbReference type="ARBA" id="ARBA00022490"/>
    </source>
</evidence>
<dbReference type="GO" id="GO:1903393">
    <property type="term" value="P:positive regulation of adherens junction organization"/>
    <property type="evidence" value="ECO:0007669"/>
    <property type="project" value="TreeGrafter"/>
</dbReference>
<keyword evidence="19" id="KW-1185">Reference proteome</keyword>
<dbReference type="NCBIfam" id="NF005451">
    <property type="entry name" value="PRK07044.1"/>
    <property type="match status" value="1"/>
</dbReference>
<evidence type="ECO:0000256" key="2">
    <source>
        <dbReference type="ARBA" id="ARBA00004413"/>
    </source>
</evidence>
<name>A0A5J5CUP0_9PERO</name>
<comment type="caution">
    <text evidence="18">The sequence shown here is derived from an EMBL/GenBank/DDBJ whole genome shotgun (WGS) entry which is preliminary data.</text>
</comment>
<keyword evidence="7" id="KW-0112">Calmodulin-binding</keyword>
<evidence type="ECO:0000256" key="15">
    <source>
        <dbReference type="ARBA" id="ARBA00076470"/>
    </source>
</evidence>
<keyword evidence="8" id="KW-0007">Acetylation</keyword>
<evidence type="ECO:0000256" key="8">
    <source>
        <dbReference type="ARBA" id="ARBA00022990"/>
    </source>
</evidence>
<evidence type="ECO:0000259" key="17">
    <source>
        <dbReference type="SMART" id="SM01007"/>
    </source>
</evidence>
<dbReference type="InterPro" id="IPR051017">
    <property type="entry name" value="Aldolase-II_Adducin_sf"/>
</dbReference>
<dbReference type="Gene3D" id="3.40.225.10">
    <property type="entry name" value="Class II aldolase/adducin N-terminal domain"/>
    <property type="match status" value="1"/>
</dbReference>
<evidence type="ECO:0000256" key="16">
    <source>
        <dbReference type="SAM" id="MobiDB-lite"/>
    </source>
</evidence>
<feature type="compositionally biased region" description="Basic residues" evidence="16">
    <location>
        <begin position="704"/>
        <end position="726"/>
    </location>
</feature>
<dbReference type="PANTHER" id="PTHR10672">
    <property type="entry name" value="ADDUCIN"/>
    <property type="match status" value="1"/>
</dbReference>
<evidence type="ECO:0000256" key="9">
    <source>
        <dbReference type="ARBA" id="ARBA00023136"/>
    </source>
</evidence>
<accession>A0A5J5CUP0</accession>
<keyword evidence="4" id="KW-1003">Cell membrane</keyword>
<comment type="subunit">
    <text evidence="13">Heterodimer of an alpha and a beta subunit or an alpha and a gamma subunit.</text>
</comment>